<dbReference type="Proteomes" id="UP001396334">
    <property type="component" value="Unassembled WGS sequence"/>
</dbReference>
<feature type="compositionally biased region" description="Basic residues" evidence="7">
    <location>
        <begin position="213"/>
        <end position="222"/>
    </location>
</feature>
<evidence type="ECO:0000313" key="10">
    <source>
        <dbReference type="EMBL" id="KAK8994085.1"/>
    </source>
</evidence>
<keyword evidence="5" id="KW-0539">Nucleus</keyword>
<feature type="region of interest" description="Disordered" evidence="7">
    <location>
        <begin position="123"/>
        <end position="144"/>
    </location>
</feature>
<name>A0ABR2Q063_9ROSI</name>
<gene>
    <name evidence="10" type="ORF">V6N11_008291</name>
</gene>
<dbReference type="InterPro" id="IPR044808">
    <property type="entry name" value="ERF_plant"/>
</dbReference>
<protein>
    <recommendedName>
        <fullName evidence="9">AP2/ERF domain-containing protein</fullName>
    </recommendedName>
</protein>
<dbReference type="PROSITE" id="PS51032">
    <property type="entry name" value="AP2_ERF"/>
    <property type="match status" value="1"/>
</dbReference>
<accession>A0ABR2Q063</accession>
<feature type="compositionally biased region" description="Low complexity" evidence="7">
    <location>
        <begin position="190"/>
        <end position="205"/>
    </location>
</feature>
<dbReference type="PRINTS" id="PR00367">
    <property type="entry name" value="ETHRSPELEMNT"/>
</dbReference>
<keyword evidence="11" id="KW-1185">Reference proteome</keyword>
<evidence type="ECO:0000256" key="6">
    <source>
        <dbReference type="ARBA" id="ARBA00024343"/>
    </source>
</evidence>
<evidence type="ECO:0000256" key="4">
    <source>
        <dbReference type="ARBA" id="ARBA00023163"/>
    </source>
</evidence>
<keyword evidence="2" id="KW-0805">Transcription regulation</keyword>
<proteinExistence type="inferred from homology"/>
<dbReference type="PANTHER" id="PTHR31190">
    <property type="entry name" value="DNA-BINDING DOMAIN"/>
    <property type="match status" value="1"/>
</dbReference>
<dbReference type="PANTHER" id="PTHR31190:SF489">
    <property type="entry name" value="ETHYLENE-RESPONSIVE TRANSCRIPTION FACTOR ERF113-RELATED"/>
    <property type="match status" value="1"/>
</dbReference>
<keyword evidence="3" id="KW-0238">DNA-binding</keyword>
<dbReference type="SMART" id="SM00380">
    <property type="entry name" value="AP2"/>
    <property type="match status" value="1"/>
</dbReference>
<comment type="similarity">
    <text evidence="6">Belongs to the AP2/ERF transcription factor family. ERF subfamily.</text>
</comment>
<evidence type="ECO:0000256" key="1">
    <source>
        <dbReference type="ARBA" id="ARBA00004123"/>
    </source>
</evidence>
<keyword evidence="4" id="KW-0804">Transcription</keyword>
<comment type="subcellular location">
    <subcellularLocation>
        <location evidence="1">Nucleus</location>
    </subcellularLocation>
</comment>
<sequence length="398" mass="45273">MFSAWLRFMIYSHCFSFALHGIDNSFRHTDDYNDQNVLQLQSTITEHCHAAIAASVSDFQAVENQSGLPFSKVFIHILRSWSLFKQVNRYPFCDYTTRTRAYVPELEISVHVFRQGKVDRRQGKRPFQYSGHEPEAKEEEEGGADHIFPVYSARSQQDMNAMVQALTQVIGNNNNNPHVQLHDDHDPNPATHQNQSHHQQAQAQDQDQDQGNARRRHYRGVRQRPWGKWAAEIRDPKKAARVWLGTFETAEAAALAYDEAALRFKGSKAKLNFPERVQGRSESGYFTSRQEIERTVAAAVAPPLSQPTYPNISQYAQLLSGASATPFNYATPSATYGSWPAFTSQSSSSSSSSATLTFQQYQQQQEYLGGFSLQFGHSSPTSDRPENTRDYDYYYSRE</sequence>
<keyword evidence="8" id="KW-0732">Signal</keyword>
<reference evidence="10 11" key="1">
    <citation type="journal article" date="2024" name="G3 (Bethesda)">
        <title>Genome assembly of Hibiscus sabdariffa L. provides insights into metabolisms of medicinal natural products.</title>
        <authorList>
            <person name="Kim T."/>
        </authorList>
    </citation>
    <scope>NUCLEOTIDE SEQUENCE [LARGE SCALE GENOMIC DNA]</scope>
    <source>
        <strain evidence="10">TK-2024</strain>
        <tissue evidence="10">Old leaves</tissue>
    </source>
</reference>
<evidence type="ECO:0000256" key="3">
    <source>
        <dbReference type="ARBA" id="ARBA00023125"/>
    </source>
</evidence>
<dbReference type="SUPFAM" id="SSF54171">
    <property type="entry name" value="DNA-binding domain"/>
    <property type="match status" value="1"/>
</dbReference>
<feature type="region of interest" description="Disordered" evidence="7">
    <location>
        <begin position="372"/>
        <end position="398"/>
    </location>
</feature>
<evidence type="ECO:0000256" key="2">
    <source>
        <dbReference type="ARBA" id="ARBA00023015"/>
    </source>
</evidence>
<dbReference type="InterPro" id="IPR001471">
    <property type="entry name" value="AP2/ERF_dom"/>
</dbReference>
<dbReference type="CDD" id="cd00018">
    <property type="entry name" value="AP2"/>
    <property type="match status" value="1"/>
</dbReference>
<evidence type="ECO:0000259" key="9">
    <source>
        <dbReference type="PROSITE" id="PS51032"/>
    </source>
</evidence>
<evidence type="ECO:0000256" key="8">
    <source>
        <dbReference type="SAM" id="SignalP"/>
    </source>
</evidence>
<feature type="signal peptide" evidence="8">
    <location>
        <begin position="1"/>
        <end position="21"/>
    </location>
</feature>
<evidence type="ECO:0000256" key="7">
    <source>
        <dbReference type="SAM" id="MobiDB-lite"/>
    </source>
</evidence>
<evidence type="ECO:0000256" key="5">
    <source>
        <dbReference type="ARBA" id="ARBA00023242"/>
    </source>
</evidence>
<feature type="region of interest" description="Disordered" evidence="7">
    <location>
        <begin position="172"/>
        <end position="223"/>
    </location>
</feature>
<dbReference type="EMBL" id="JBBPBN010000048">
    <property type="protein sequence ID" value="KAK8994085.1"/>
    <property type="molecule type" value="Genomic_DNA"/>
</dbReference>
<dbReference type="Pfam" id="PF00847">
    <property type="entry name" value="AP2"/>
    <property type="match status" value="1"/>
</dbReference>
<feature type="domain" description="AP2/ERF" evidence="9">
    <location>
        <begin position="217"/>
        <end position="274"/>
    </location>
</feature>
<dbReference type="Gene3D" id="3.30.730.10">
    <property type="entry name" value="AP2/ERF domain"/>
    <property type="match status" value="1"/>
</dbReference>
<comment type="caution">
    <text evidence="10">The sequence shown here is derived from an EMBL/GenBank/DDBJ whole genome shotgun (WGS) entry which is preliminary data.</text>
</comment>
<dbReference type="InterPro" id="IPR016177">
    <property type="entry name" value="DNA-bd_dom_sf"/>
</dbReference>
<feature type="chain" id="PRO_5045045468" description="AP2/ERF domain-containing protein" evidence="8">
    <location>
        <begin position="22"/>
        <end position="398"/>
    </location>
</feature>
<feature type="compositionally biased region" description="Basic and acidic residues" evidence="7">
    <location>
        <begin position="383"/>
        <end position="398"/>
    </location>
</feature>
<evidence type="ECO:0000313" key="11">
    <source>
        <dbReference type="Proteomes" id="UP001396334"/>
    </source>
</evidence>
<organism evidence="10 11">
    <name type="scientific">Hibiscus sabdariffa</name>
    <name type="common">roselle</name>
    <dbReference type="NCBI Taxonomy" id="183260"/>
    <lineage>
        <taxon>Eukaryota</taxon>
        <taxon>Viridiplantae</taxon>
        <taxon>Streptophyta</taxon>
        <taxon>Embryophyta</taxon>
        <taxon>Tracheophyta</taxon>
        <taxon>Spermatophyta</taxon>
        <taxon>Magnoliopsida</taxon>
        <taxon>eudicotyledons</taxon>
        <taxon>Gunneridae</taxon>
        <taxon>Pentapetalae</taxon>
        <taxon>rosids</taxon>
        <taxon>malvids</taxon>
        <taxon>Malvales</taxon>
        <taxon>Malvaceae</taxon>
        <taxon>Malvoideae</taxon>
        <taxon>Hibiscus</taxon>
    </lineage>
</organism>
<dbReference type="InterPro" id="IPR036955">
    <property type="entry name" value="AP2/ERF_dom_sf"/>
</dbReference>